<keyword evidence="7 10" id="KW-0472">Membrane</keyword>
<dbReference type="STRING" id="1223545.GS4_23_00250"/>
<dbReference type="PROSITE" id="PS50928">
    <property type="entry name" value="ABC_TM1"/>
    <property type="match status" value="1"/>
</dbReference>
<keyword evidence="6 10" id="KW-1133">Transmembrane helix</keyword>
<keyword evidence="2 10" id="KW-0813">Transport</keyword>
<evidence type="ECO:0000259" key="11">
    <source>
        <dbReference type="PROSITE" id="PS50928"/>
    </source>
</evidence>
<comment type="caution">
    <text evidence="12">The sequence shown here is derived from an EMBL/GenBank/DDBJ whole genome shotgun (WGS) entry which is preliminary data.</text>
</comment>
<feature type="transmembrane region" description="Helical" evidence="10">
    <location>
        <begin position="99"/>
        <end position="122"/>
    </location>
</feature>
<dbReference type="PANTHER" id="PTHR30450:SF8">
    <property type="entry name" value="D-METHIONINE TRANSPORT SYSTEM PERMEASE PROTEIN METI"/>
    <property type="match status" value="1"/>
</dbReference>
<evidence type="ECO:0000256" key="1">
    <source>
        <dbReference type="ARBA" id="ARBA00004651"/>
    </source>
</evidence>
<evidence type="ECO:0000256" key="6">
    <source>
        <dbReference type="ARBA" id="ARBA00022989"/>
    </source>
</evidence>
<dbReference type="RefSeq" id="WP_007622090.1">
    <property type="nucleotide sequence ID" value="NZ_BANX01000023.1"/>
</dbReference>
<dbReference type="SUPFAM" id="SSF161098">
    <property type="entry name" value="MetI-like"/>
    <property type="match status" value="1"/>
</dbReference>
<accession>M0QLP9</accession>
<proteinExistence type="inferred from homology"/>
<evidence type="ECO:0000256" key="10">
    <source>
        <dbReference type="RuleBase" id="RU363032"/>
    </source>
</evidence>
<evidence type="ECO:0000256" key="7">
    <source>
        <dbReference type="ARBA" id="ARBA00023136"/>
    </source>
</evidence>
<comment type="function">
    <text evidence="8">Part of the binding-protein-dependent transport system for D-methionine and the toxic methionine analog alpha-methyl-methionine. Probably responsible for the translocation of the substrate across the membrane.</text>
</comment>
<dbReference type="AlphaFoldDB" id="M0QLP9"/>
<dbReference type="InterPro" id="IPR000515">
    <property type="entry name" value="MetI-like"/>
</dbReference>
<feature type="domain" description="ABC transmembrane type-1" evidence="11">
    <location>
        <begin position="28"/>
        <end position="224"/>
    </location>
</feature>
<comment type="subcellular location">
    <subcellularLocation>
        <location evidence="1 10">Cell membrane</location>
        <topology evidence="1 10">Multi-pass membrane protein</topology>
    </subcellularLocation>
</comment>
<name>M0QLP9_9ACTN</name>
<feature type="transmembrane region" description="Helical" evidence="10">
    <location>
        <begin position="205"/>
        <end position="224"/>
    </location>
</feature>
<evidence type="ECO:0000256" key="5">
    <source>
        <dbReference type="ARBA" id="ARBA00022970"/>
    </source>
</evidence>
<dbReference type="OrthoDB" id="9793490at2"/>
<evidence type="ECO:0000256" key="8">
    <source>
        <dbReference type="ARBA" id="ARBA00037265"/>
    </source>
</evidence>
<keyword evidence="3" id="KW-1003">Cell membrane</keyword>
<evidence type="ECO:0000256" key="2">
    <source>
        <dbReference type="ARBA" id="ARBA00022448"/>
    </source>
</evidence>
<evidence type="ECO:0000256" key="3">
    <source>
        <dbReference type="ARBA" id="ARBA00022475"/>
    </source>
</evidence>
<evidence type="ECO:0000313" key="12">
    <source>
        <dbReference type="EMBL" id="GAC69231.1"/>
    </source>
</evidence>
<sequence>MSTVVNVAAGHDFNTPWDEVPAILWTAFQETIAMVFFTSVIVLVVGLIVGVVLHNTSGRDSALFTNEKVYGVLDFVVNIGRSLPFLILMAFMIPFTRVIVGTSVGIQAAIVPMAVGGIPYFARLVENALRGLPDEIVRASVVAGASKFQAVRSAQLSESLPSLVGAATIQVIGLIEFSAVAGAIGAGGLGNLALAYGYQAFDDNIMLATVLSLIILVQVVQFVGNRLARWVTRP</sequence>
<dbReference type="EMBL" id="BANX01000023">
    <property type="protein sequence ID" value="GAC69231.1"/>
    <property type="molecule type" value="Genomic_DNA"/>
</dbReference>
<protein>
    <recommendedName>
        <fullName evidence="9">D-methionine transport system permease protein MetI</fullName>
    </recommendedName>
</protein>
<evidence type="ECO:0000256" key="4">
    <source>
        <dbReference type="ARBA" id="ARBA00022692"/>
    </source>
</evidence>
<evidence type="ECO:0000313" key="13">
    <source>
        <dbReference type="Proteomes" id="UP000011666"/>
    </source>
</evidence>
<keyword evidence="13" id="KW-1185">Reference proteome</keyword>
<dbReference type="Gene3D" id="1.10.3720.10">
    <property type="entry name" value="MetI-like"/>
    <property type="match status" value="1"/>
</dbReference>
<dbReference type="eggNOG" id="COG2011">
    <property type="taxonomic scope" value="Bacteria"/>
</dbReference>
<keyword evidence="5" id="KW-0029">Amino-acid transport</keyword>
<dbReference type="PANTHER" id="PTHR30450">
    <property type="entry name" value="ABC TRANSPORTER PERMEASE"/>
    <property type="match status" value="1"/>
</dbReference>
<dbReference type="GO" id="GO:0005886">
    <property type="term" value="C:plasma membrane"/>
    <property type="evidence" value="ECO:0007669"/>
    <property type="project" value="UniProtKB-SubCell"/>
</dbReference>
<comment type="similarity">
    <text evidence="10">Belongs to the binding-protein-dependent transport system permease family.</text>
</comment>
<dbReference type="Pfam" id="PF00528">
    <property type="entry name" value="BPD_transp_1"/>
    <property type="match status" value="1"/>
</dbReference>
<evidence type="ECO:0000256" key="9">
    <source>
        <dbReference type="ARBA" id="ARBA00040727"/>
    </source>
</evidence>
<dbReference type="CDD" id="cd06261">
    <property type="entry name" value="TM_PBP2"/>
    <property type="match status" value="1"/>
</dbReference>
<dbReference type="Proteomes" id="UP000011666">
    <property type="component" value="Unassembled WGS sequence"/>
</dbReference>
<gene>
    <name evidence="12" type="primary">metI</name>
    <name evidence="12" type="ORF">GS4_23_00250</name>
</gene>
<dbReference type="InterPro" id="IPR051322">
    <property type="entry name" value="AA_ABC_Transporter_Permease"/>
</dbReference>
<dbReference type="InterPro" id="IPR035906">
    <property type="entry name" value="MetI-like_sf"/>
</dbReference>
<reference evidence="12 13" key="1">
    <citation type="submission" date="2013-01" db="EMBL/GenBank/DDBJ databases">
        <title>Whole genome shotgun sequence of Gordonia soli NBRC 108243.</title>
        <authorList>
            <person name="Isaki-Nakamura S."/>
            <person name="Hosoyama A."/>
            <person name="Tsuchikane K."/>
            <person name="Ando Y."/>
            <person name="Baba S."/>
            <person name="Ohji S."/>
            <person name="Hamada M."/>
            <person name="Tamura T."/>
            <person name="Yamazoe A."/>
            <person name="Yamazaki S."/>
            <person name="Fujita N."/>
        </authorList>
    </citation>
    <scope>NUCLEOTIDE SEQUENCE [LARGE SCALE GENOMIC DNA]</scope>
    <source>
        <strain evidence="12 13">NBRC 108243</strain>
    </source>
</reference>
<feature type="transmembrane region" description="Helical" evidence="10">
    <location>
        <begin position="32"/>
        <end position="54"/>
    </location>
</feature>
<feature type="transmembrane region" description="Helical" evidence="10">
    <location>
        <begin position="75"/>
        <end position="93"/>
    </location>
</feature>
<organism evidence="12 13">
    <name type="scientific">Gordonia soli NBRC 108243</name>
    <dbReference type="NCBI Taxonomy" id="1223545"/>
    <lineage>
        <taxon>Bacteria</taxon>
        <taxon>Bacillati</taxon>
        <taxon>Actinomycetota</taxon>
        <taxon>Actinomycetes</taxon>
        <taxon>Mycobacteriales</taxon>
        <taxon>Gordoniaceae</taxon>
        <taxon>Gordonia</taxon>
    </lineage>
</organism>
<keyword evidence="4 10" id="KW-0812">Transmembrane</keyword>
<feature type="transmembrane region" description="Helical" evidence="10">
    <location>
        <begin position="162"/>
        <end position="185"/>
    </location>
</feature>
<dbReference type="GO" id="GO:0048473">
    <property type="term" value="P:D-methionine transmembrane transport"/>
    <property type="evidence" value="ECO:0007669"/>
    <property type="project" value="TreeGrafter"/>
</dbReference>